<dbReference type="InterPro" id="IPR052530">
    <property type="entry name" value="NAD(P)H_nitroreductase"/>
</dbReference>
<dbReference type="InterPro" id="IPR000415">
    <property type="entry name" value="Nitroreductase-like"/>
</dbReference>
<proteinExistence type="inferred from homology"/>
<accession>A0A9J6RRI4</accession>
<dbReference type="PANTHER" id="PTHR43821:SF1">
    <property type="entry name" value="NAD(P)H NITROREDUCTASE YDJA-RELATED"/>
    <property type="match status" value="1"/>
</dbReference>
<keyword evidence="5 7" id="KW-0560">Oxidoreductase</keyword>
<dbReference type="InterPro" id="IPR029479">
    <property type="entry name" value="Nitroreductase"/>
</dbReference>
<evidence type="ECO:0000256" key="8">
    <source>
        <dbReference type="PIRSR" id="PIRSR000232-1"/>
    </source>
</evidence>
<organism evidence="10 11">
    <name type="scientific">Dasania phycosphaerae</name>
    <dbReference type="NCBI Taxonomy" id="2950436"/>
    <lineage>
        <taxon>Bacteria</taxon>
        <taxon>Pseudomonadati</taxon>
        <taxon>Pseudomonadota</taxon>
        <taxon>Gammaproteobacteria</taxon>
        <taxon>Cellvibrionales</taxon>
        <taxon>Spongiibacteraceae</taxon>
        <taxon>Dasania</taxon>
    </lineage>
</organism>
<comment type="cofactor">
    <cofactor evidence="8">
        <name>FMN</name>
        <dbReference type="ChEBI" id="CHEBI:58210"/>
    </cofactor>
    <text evidence="8">Binds 1 FMN per subunit.</text>
</comment>
<sequence>MNAIDLLLERNSAPKLVEPAPAGQDLATMFQAALRAPDHARLRPWRFLTISGEARNKLGEVFAEALLQRNPAATEAELDKARTRPLRAPLLVVVVAKQLPHPKVPAVEQLLSAGCAAHGLLLAAQALGYAGIWRTGDNAFDQLVMKRLGLASDELIVGFLYLGTIEGGYKPLPVLAVEDYVQPWS</sequence>
<dbReference type="Pfam" id="PF00881">
    <property type="entry name" value="Nitroreductase"/>
    <property type="match status" value="1"/>
</dbReference>
<dbReference type="PANTHER" id="PTHR43821">
    <property type="entry name" value="NAD(P)H NITROREDUCTASE YDJA-RELATED"/>
    <property type="match status" value="1"/>
</dbReference>
<feature type="binding site" evidence="8">
    <location>
        <position position="39"/>
    </location>
    <ligand>
        <name>FMN</name>
        <dbReference type="ChEBI" id="CHEBI:58210"/>
        <note>ligand shared between dimeric partners</note>
    </ligand>
</feature>
<keyword evidence="3 7" id="KW-0288">FMN</keyword>
<feature type="binding site" evidence="8">
    <location>
        <position position="35"/>
    </location>
    <ligand>
        <name>FMN</name>
        <dbReference type="ChEBI" id="CHEBI:58210"/>
        <note>ligand shared between dimeric partners</note>
    </ligand>
</feature>
<keyword evidence="11" id="KW-1185">Reference proteome</keyword>
<dbReference type="InterPro" id="IPR026021">
    <property type="entry name" value="YdjA-like"/>
</dbReference>
<evidence type="ECO:0000256" key="1">
    <source>
        <dbReference type="ARBA" id="ARBA00007118"/>
    </source>
</evidence>
<feature type="binding site" description="in other chain" evidence="8">
    <location>
        <begin position="133"/>
        <end position="135"/>
    </location>
    <ligand>
        <name>FMN</name>
        <dbReference type="ChEBI" id="CHEBI:58210"/>
        <note>ligand shared between dimeric partners</note>
    </ligand>
</feature>
<dbReference type="RefSeq" id="WP_258332840.1">
    <property type="nucleotide sequence ID" value="NZ_JAPTGG010000018.1"/>
</dbReference>
<dbReference type="AlphaFoldDB" id="A0A9J6RRI4"/>
<keyword evidence="6 7" id="KW-0520">NAD</keyword>
<evidence type="ECO:0000256" key="3">
    <source>
        <dbReference type="ARBA" id="ARBA00022643"/>
    </source>
</evidence>
<evidence type="ECO:0000256" key="2">
    <source>
        <dbReference type="ARBA" id="ARBA00022630"/>
    </source>
</evidence>
<dbReference type="GO" id="GO:0016491">
    <property type="term" value="F:oxidoreductase activity"/>
    <property type="evidence" value="ECO:0007669"/>
    <property type="project" value="UniProtKB-UniRule"/>
</dbReference>
<dbReference type="CDD" id="cd02135">
    <property type="entry name" value="YdjA-like"/>
    <property type="match status" value="1"/>
</dbReference>
<dbReference type="EC" id="1.-.-.-" evidence="7"/>
<keyword evidence="4 7" id="KW-0521">NADP</keyword>
<evidence type="ECO:0000256" key="7">
    <source>
        <dbReference type="PIRNR" id="PIRNR000232"/>
    </source>
</evidence>
<evidence type="ECO:0000259" key="9">
    <source>
        <dbReference type="Pfam" id="PF00881"/>
    </source>
</evidence>
<name>A0A9J6RRI4_9GAMM</name>
<comment type="similarity">
    <text evidence="1 7">Belongs to the nitroreductase family.</text>
</comment>
<dbReference type="Proteomes" id="UP001069090">
    <property type="component" value="Unassembled WGS sequence"/>
</dbReference>
<evidence type="ECO:0000313" key="11">
    <source>
        <dbReference type="Proteomes" id="UP001069090"/>
    </source>
</evidence>
<reference evidence="10 11" key="1">
    <citation type="submission" date="2022-12" db="EMBL/GenBank/DDBJ databases">
        <title>Dasania phycosphaerae sp. nov., isolated from particulate material of the south coast of Korea.</title>
        <authorList>
            <person name="Jiang Y."/>
        </authorList>
    </citation>
    <scope>NUCLEOTIDE SEQUENCE [LARGE SCALE GENOMIC DNA]</scope>
    <source>
        <strain evidence="10 11">GY-19</strain>
    </source>
</reference>
<protein>
    <recommendedName>
        <fullName evidence="7">Putative NAD(P)H nitroreductase</fullName>
        <ecNumber evidence="7">1.-.-.-</ecNumber>
    </recommendedName>
</protein>
<dbReference type="Gene3D" id="3.40.109.10">
    <property type="entry name" value="NADH Oxidase"/>
    <property type="match status" value="1"/>
</dbReference>
<evidence type="ECO:0000256" key="4">
    <source>
        <dbReference type="ARBA" id="ARBA00022857"/>
    </source>
</evidence>
<feature type="domain" description="Nitroreductase" evidence="9">
    <location>
        <begin position="21"/>
        <end position="163"/>
    </location>
</feature>
<feature type="binding site" description="in other chain" evidence="8">
    <location>
        <begin position="10"/>
        <end position="12"/>
    </location>
    <ligand>
        <name>FMN</name>
        <dbReference type="ChEBI" id="CHEBI:58210"/>
        <note>ligand shared between dimeric partners</note>
    </ligand>
</feature>
<evidence type="ECO:0000256" key="6">
    <source>
        <dbReference type="ARBA" id="ARBA00023027"/>
    </source>
</evidence>
<comment type="caution">
    <text evidence="10">The sequence shown here is derived from an EMBL/GenBank/DDBJ whole genome shotgun (WGS) entry which is preliminary data.</text>
</comment>
<gene>
    <name evidence="10" type="ORF">O0V09_16900</name>
</gene>
<keyword evidence="2 7" id="KW-0285">Flavoprotein</keyword>
<dbReference type="SUPFAM" id="SSF55469">
    <property type="entry name" value="FMN-dependent nitroreductase-like"/>
    <property type="match status" value="1"/>
</dbReference>
<evidence type="ECO:0000313" key="10">
    <source>
        <dbReference type="EMBL" id="MCZ0866889.1"/>
    </source>
</evidence>
<evidence type="ECO:0000256" key="5">
    <source>
        <dbReference type="ARBA" id="ARBA00023002"/>
    </source>
</evidence>
<dbReference type="PIRSF" id="PIRSF000232">
    <property type="entry name" value="YdjA"/>
    <property type="match status" value="1"/>
</dbReference>
<dbReference type="EMBL" id="JAPTGG010000018">
    <property type="protein sequence ID" value="MCZ0866889.1"/>
    <property type="molecule type" value="Genomic_DNA"/>
</dbReference>